<dbReference type="SUPFAM" id="SSF52047">
    <property type="entry name" value="RNI-like"/>
    <property type="match status" value="1"/>
</dbReference>
<dbReference type="InterPro" id="IPR001810">
    <property type="entry name" value="F-box_dom"/>
</dbReference>
<dbReference type="InterPro" id="IPR032675">
    <property type="entry name" value="LRR_dom_sf"/>
</dbReference>
<evidence type="ECO:0000259" key="1">
    <source>
        <dbReference type="Pfam" id="PF00646"/>
    </source>
</evidence>
<evidence type="ECO:0000313" key="3">
    <source>
        <dbReference type="EMBL" id="CAI0468368.1"/>
    </source>
</evidence>
<dbReference type="Gene3D" id="3.80.10.10">
    <property type="entry name" value="Ribonuclease Inhibitor"/>
    <property type="match status" value="1"/>
</dbReference>
<feature type="domain" description="F-box/LRR-repeat protein 15/At3g58940/PEG3-like LRR" evidence="2">
    <location>
        <begin position="163"/>
        <end position="239"/>
    </location>
</feature>
<name>A0AAV0PDM5_9ROSI</name>
<dbReference type="PANTHER" id="PTHR31639">
    <property type="entry name" value="F-BOX PROTEIN-LIKE"/>
    <property type="match status" value="1"/>
</dbReference>
<sequence length="483" mass="54380">MCSGRKMVRVLTELGRGDGEDRISQIPDEIIHTILCCLNSPEAAAKTSVLSRRWLHLWRSFPHVEFQLSKQNQSRFRSFVESTSAKLLRLLSDSDHGNSGSSCAAVATIEDFSIYVDDDFQKEDIDRLLLLISNGNGLSPVMFVLGFKSHPGYSLLVPNWSRTKFVALRGCDLTSATTLGFHDNLGSLEFLRLDNVSLSEELLHRILANSPCLASLNLYRIFGIDRLEVVSSPCLESLYLGYIDRGGRRGSECPPEEMRRLRVSSPKLKKMSIWQGLEELDIDAPNLVSLFGAVNPSYPLMKVNVVNLASDCQSTVYVVSYVDEFTPQWLRLSLSTTFTQFRHLILRFTSCFSLSEQQVPRLSQAVYAAPPPRIDELQFGPLLERICDIEEAAAFVNSLFWACLPKFMSIAKGEDSALIAEYMCREYLKLSSPSGMNEATSWTRHLKDMKIENGSTGEVMEISEDVIPSLPEQKKVRFMLTWC</sequence>
<dbReference type="Proteomes" id="UP001154282">
    <property type="component" value="Unassembled WGS sequence"/>
</dbReference>
<reference evidence="3" key="1">
    <citation type="submission" date="2022-08" db="EMBL/GenBank/DDBJ databases">
        <authorList>
            <person name="Gutierrez-Valencia J."/>
        </authorList>
    </citation>
    <scope>NUCLEOTIDE SEQUENCE</scope>
</reference>
<dbReference type="InterPro" id="IPR036047">
    <property type="entry name" value="F-box-like_dom_sf"/>
</dbReference>
<protein>
    <recommendedName>
        <fullName evidence="5">F-box domain-containing protein</fullName>
    </recommendedName>
</protein>
<gene>
    <name evidence="3" type="ORF">LITE_LOCUS37776</name>
</gene>
<dbReference type="EMBL" id="CAMGYJ010000008">
    <property type="protein sequence ID" value="CAI0468368.1"/>
    <property type="molecule type" value="Genomic_DNA"/>
</dbReference>
<evidence type="ECO:0008006" key="5">
    <source>
        <dbReference type="Google" id="ProtNLM"/>
    </source>
</evidence>
<proteinExistence type="predicted"/>
<keyword evidence="4" id="KW-1185">Reference proteome</keyword>
<dbReference type="AlphaFoldDB" id="A0AAV0PDM5"/>
<dbReference type="InterPro" id="IPR055411">
    <property type="entry name" value="LRR_FXL15/At3g58940/PEG3-like"/>
</dbReference>
<accession>A0AAV0PDM5</accession>
<organism evidence="3 4">
    <name type="scientific">Linum tenue</name>
    <dbReference type="NCBI Taxonomy" id="586396"/>
    <lineage>
        <taxon>Eukaryota</taxon>
        <taxon>Viridiplantae</taxon>
        <taxon>Streptophyta</taxon>
        <taxon>Embryophyta</taxon>
        <taxon>Tracheophyta</taxon>
        <taxon>Spermatophyta</taxon>
        <taxon>Magnoliopsida</taxon>
        <taxon>eudicotyledons</taxon>
        <taxon>Gunneridae</taxon>
        <taxon>Pentapetalae</taxon>
        <taxon>rosids</taxon>
        <taxon>fabids</taxon>
        <taxon>Malpighiales</taxon>
        <taxon>Linaceae</taxon>
        <taxon>Linum</taxon>
    </lineage>
</organism>
<dbReference type="SUPFAM" id="SSF81383">
    <property type="entry name" value="F-box domain"/>
    <property type="match status" value="1"/>
</dbReference>
<dbReference type="PANTHER" id="PTHR31639:SF256">
    <property type="entry name" value="OS07G0242900 PROTEIN"/>
    <property type="match status" value="1"/>
</dbReference>
<dbReference type="Pfam" id="PF00646">
    <property type="entry name" value="F-box"/>
    <property type="match status" value="1"/>
</dbReference>
<dbReference type="Pfam" id="PF24758">
    <property type="entry name" value="LRR_At5g56370"/>
    <property type="match status" value="1"/>
</dbReference>
<evidence type="ECO:0000259" key="2">
    <source>
        <dbReference type="Pfam" id="PF24758"/>
    </source>
</evidence>
<comment type="caution">
    <text evidence="3">The sequence shown here is derived from an EMBL/GenBank/DDBJ whole genome shotgun (WGS) entry which is preliminary data.</text>
</comment>
<feature type="domain" description="F-box" evidence="1">
    <location>
        <begin position="23"/>
        <end position="62"/>
    </location>
</feature>
<evidence type="ECO:0000313" key="4">
    <source>
        <dbReference type="Proteomes" id="UP001154282"/>
    </source>
</evidence>